<dbReference type="GO" id="GO:0031048">
    <property type="term" value="P:regulatory ncRNA-mediated heterochromatin formation"/>
    <property type="evidence" value="ECO:0007669"/>
    <property type="project" value="TreeGrafter"/>
</dbReference>
<protein>
    <recommendedName>
        <fullName evidence="7">DUF1740-domain-containing protein</fullName>
    </recommendedName>
</protein>
<evidence type="ECO:0000256" key="4">
    <source>
        <dbReference type="SAM" id="MobiDB-lite"/>
    </source>
</evidence>
<evidence type="ECO:0000256" key="1">
    <source>
        <dbReference type="ARBA" id="ARBA00004123"/>
    </source>
</evidence>
<evidence type="ECO:0000313" key="6">
    <source>
        <dbReference type="Proteomes" id="UP000007148"/>
    </source>
</evidence>
<dbReference type="GO" id="GO:0071013">
    <property type="term" value="C:catalytic step 2 spliceosome"/>
    <property type="evidence" value="ECO:0007669"/>
    <property type="project" value="TreeGrafter"/>
</dbReference>
<feature type="region of interest" description="Disordered" evidence="4">
    <location>
        <begin position="230"/>
        <end position="291"/>
    </location>
</feature>
<dbReference type="AlphaFoldDB" id="G4TP48"/>
<dbReference type="HOGENOM" id="CLU_007550_0_0_1"/>
<comment type="subcellular location">
    <subcellularLocation>
        <location evidence="1">Nucleus</location>
    </subcellularLocation>
</comment>
<sequence length="1104" mass="126708">MSAFHPNFSSFPDLEENNVDKKERSSKEHKSRKEKEKHSRNKDTEDERDRRDSSDRQYRSRHGESKHEHSSRRRRSRSRSPERKKSKHSSHKHKVDHSWSLLEDDKRRKAREDQALLLAGDVEMQSSSSKLYFVDKRGDSLNITYGGLHQGDIPRFYRDGKGRVLGLTSAWRISRGSGNKDVEVNRRDKHKAPRYTDFKSLKALVEGPHRLLLPAKTSLTTYGEFIPLGKSTRSEDIHPEDSYRSIVPEPPPDSDPELEQESGRSDTNSGDEFEGTTLPAEQEKMKSLEETVRRAPQDEQSWLHLLSVSIDSISNRTKRGVKAKAEIATSILKRALDAHRDNEASPRLRLLYIMYGEEIWDEEKTRRSWNSLLSDFGGNDVPPWKQALIWMTFLDWSIINRPSISEALDDARRALAQLQGSEFEMARVRILWRIAVFLREAGFLEQAMAIFQAQMELALFGPPELISHPLEDRVNSLEEFWEAEVPRIPETGARGWAQWVESGQPEAQVLHRQPSRKTEAQDPYQQWSCQEKSLDIVGAFPTRSFTEDESDPYSTILFSDIRDFLSDLRSNDVREYLAMAFLSFIGLNIPGIGERGPFLGSNGQCDIVEDGWMVSGQRGWPSRPEDLFPSQTEQKRITWESHVGVIVAAEQPRRSGFGPVKEWGMHRSFFEGIDSFCTGRTWEAADIYCVDIGIVRNAMNQLASVIPSLNWEDMKAALDAAVDVKAAVKGSKQRLESRQSDVNLWRTHIKLESIKGETGKVAKMYSTLLAAQSSDPNQLLLYSDAIEYRWLQESEQMAIQLLKSALGIDQESKGAMYLLRGRNSLSSLLSIEREWSIRRVAIVRLQFFFHLDTGTLENAISAFMEVADTQNIPKDTRESLYTWISVTVFRLSQRRGIIVPPPVLSTLVTKALQLFPNNTVLLGLFLECERGQGIWGRIRRFLTEETNGTIVSQRIKRIAWNLWAEGWNYGPWEPERVRSQLEGALNLRSNKRSVVLWQVYVALEMRVGNFERAKRVLLRALGVCWWAKELYLIAFGQLRTVFTARELNDMIAAMVDRGIRMRRDIQEQLEGWIDPSTAIEEDEHNAGDMEVERMLHGREQAKPY</sequence>
<name>G4TP48_SERID</name>
<proteinExistence type="inferred from homology"/>
<reference evidence="5 6" key="1">
    <citation type="journal article" date="2011" name="PLoS Pathog.">
        <title>Endophytic Life Strategies Decoded by Genome and Transcriptome Analyses of the Mutualistic Root Symbiont Piriformospora indica.</title>
        <authorList>
            <person name="Zuccaro A."/>
            <person name="Lahrmann U."/>
            <person name="Guldener U."/>
            <person name="Langen G."/>
            <person name="Pfiffi S."/>
            <person name="Biedenkopf D."/>
            <person name="Wong P."/>
            <person name="Samans B."/>
            <person name="Grimm C."/>
            <person name="Basiewicz M."/>
            <person name="Murat C."/>
            <person name="Martin F."/>
            <person name="Kogel K.H."/>
        </authorList>
    </citation>
    <scope>NUCLEOTIDE SEQUENCE [LARGE SCALE GENOMIC DNA]</scope>
    <source>
        <strain evidence="5 6">DSM 11827</strain>
    </source>
</reference>
<feature type="compositionally biased region" description="Basic residues" evidence="4">
    <location>
        <begin position="69"/>
        <end position="95"/>
    </location>
</feature>
<dbReference type="STRING" id="1109443.G4TP48"/>
<accession>G4TP48</accession>
<evidence type="ECO:0000256" key="3">
    <source>
        <dbReference type="ARBA" id="ARBA00023242"/>
    </source>
</evidence>
<dbReference type="GO" id="GO:1902369">
    <property type="term" value="P:negative regulation of RNA catabolic process"/>
    <property type="evidence" value="ECO:0007669"/>
    <property type="project" value="TreeGrafter"/>
</dbReference>
<comment type="similarity">
    <text evidence="2">Belongs to the NRDE2 family.</text>
</comment>
<evidence type="ECO:0000256" key="2">
    <source>
        <dbReference type="ARBA" id="ARBA00009265"/>
    </source>
</evidence>
<dbReference type="PANTHER" id="PTHR13471">
    <property type="entry name" value="TETRATRICOPEPTIDE-LIKE HELICAL"/>
    <property type="match status" value="1"/>
</dbReference>
<gene>
    <name evidence="5" type="ORF">PIIN_07045</name>
</gene>
<keyword evidence="6" id="KW-1185">Reference proteome</keyword>
<dbReference type="OrthoDB" id="297219at2759"/>
<evidence type="ECO:0000313" key="5">
    <source>
        <dbReference type="EMBL" id="CCA73091.1"/>
    </source>
</evidence>
<dbReference type="InParanoid" id="G4TP48"/>
<feature type="region of interest" description="Disordered" evidence="4">
    <location>
        <begin position="1"/>
        <end position="103"/>
    </location>
</feature>
<dbReference type="OMA" id="AYRNNTE"/>
<keyword evidence="3" id="KW-0539">Nucleus</keyword>
<dbReference type="EMBL" id="CAFZ01000201">
    <property type="protein sequence ID" value="CCA73091.1"/>
    <property type="molecule type" value="Genomic_DNA"/>
</dbReference>
<organism evidence="5 6">
    <name type="scientific">Serendipita indica (strain DSM 11827)</name>
    <name type="common">Root endophyte fungus</name>
    <name type="synonym">Piriformospora indica</name>
    <dbReference type="NCBI Taxonomy" id="1109443"/>
    <lineage>
        <taxon>Eukaryota</taxon>
        <taxon>Fungi</taxon>
        <taxon>Dikarya</taxon>
        <taxon>Basidiomycota</taxon>
        <taxon>Agaricomycotina</taxon>
        <taxon>Agaricomycetes</taxon>
        <taxon>Sebacinales</taxon>
        <taxon>Serendipitaceae</taxon>
        <taxon>Serendipita</taxon>
    </lineage>
</organism>
<dbReference type="InterPro" id="IPR013633">
    <property type="entry name" value="NRDE-2"/>
</dbReference>
<dbReference type="PANTHER" id="PTHR13471:SF0">
    <property type="entry name" value="NUCLEAR EXOSOME REGULATOR NRDE2"/>
    <property type="match status" value="1"/>
</dbReference>
<dbReference type="Pfam" id="PF08424">
    <property type="entry name" value="NRDE-2"/>
    <property type="match status" value="1"/>
</dbReference>
<feature type="compositionally biased region" description="Basic and acidic residues" evidence="4">
    <location>
        <begin position="232"/>
        <end position="243"/>
    </location>
</feature>
<comment type="caution">
    <text evidence="5">The sequence shown here is derived from an EMBL/GenBank/DDBJ whole genome shotgun (WGS) entry which is preliminary data.</text>
</comment>
<dbReference type="FunCoup" id="G4TP48">
    <property type="interactions" value="251"/>
</dbReference>
<feature type="compositionally biased region" description="Basic and acidic residues" evidence="4">
    <location>
        <begin position="18"/>
        <end position="68"/>
    </location>
</feature>
<dbReference type="eggNOG" id="KOG1972">
    <property type="taxonomic scope" value="Eukaryota"/>
</dbReference>
<feature type="compositionally biased region" description="Basic and acidic residues" evidence="4">
    <location>
        <begin position="281"/>
        <end position="291"/>
    </location>
</feature>
<dbReference type="Proteomes" id="UP000007148">
    <property type="component" value="Unassembled WGS sequence"/>
</dbReference>
<evidence type="ECO:0008006" key="7">
    <source>
        <dbReference type="Google" id="ProtNLM"/>
    </source>
</evidence>